<accession>A0A7S2YII0</accession>
<dbReference type="AlphaFoldDB" id="A0A7S2YII0"/>
<name>A0A7S2YII0_9STRA</name>
<dbReference type="InterPro" id="IPR039361">
    <property type="entry name" value="Cyclin"/>
</dbReference>
<dbReference type="PANTHER" id="PTHR10177">
    <property type="entry name" value="CYCLINS"/>
    <property type="match status" value="1"/>
</dbReference>
<dbReference type="FunFam" id="1.10.472.10:FF:000093">
    <property type="entry name" value="Predicted protein"/>
    <property type="match status" value="1"/>
</dbReference>
<evidence type="ECO:0000256" key="1">
    <source>
        <dbReference type="RuleBase" id="RU000383"/>
    </source>
</evidence>
<dbReference type="InterPro" id="IPR036915">
    <property type="entry name" value="Cyclin-like_sf"/>
</dbReference>
<reference evidence="4" key="1">
    <citation type="submission" date="2021-01" db="EMBL/GenBank/DDBJ databases">
        <authorList>
            <person name="Corre E."/>
            <person name="Pelletier E."/>
            <person name="Niang G."/>
            <person name="Scheremetjew M."/>
            <person name="Finn R."/>
            <person name="Kale V."/>
            <person name="Holt S."/>
            <person name="Cochrane G."/>
            <person name="Meng A."/>
            <person name="Brown T."/>
            <person name="Cohen L."/>
        </authorList>
    </citation>
    <scope>NUCLEOTIDE SEQUENCE</scope>
    <source>
        <strain evidence="4">CCMP125</strain>
    </source>
</reference>
<protein>
    <recommendedName>
        <fullName evidence="3">Cyclin-like domain-containing protein</fullName>
    </recommendedName>
</protein>
<dbReference type="EMBL" id="HBHT01026616">
    <property type="protein sequence ID" value="CAD9977730.1"/>
    <property type="molecule type" value="Transcribed_RNA"/>
</dbReference>
<feature type="region of interest" description="Disordered" evidence="2">
    <location>
        <begin position="1"/>
        <end position="21"/>
    </location>
</feature>
<keyword evidence="1" id="KW-0195">Cyclin</keyword>
<proteinExistence type="inferred from homology"/>
<dbReference type="SUPFAM" id="SSF47954">
    <property type="entry name" value="Cyclin-like"/>
    <property type="match status" value="1"/>
</dbReference>
<feature type="compositionally biased region" description="Polar residues" evidence="2">
    <location>
        <begin position="340"/>
        <end position="359"/>
    </location>
</feature>
<dbReference type="SMART" id="SM00385">
    <property type="entry name" value="CYCLIN"/>
    <property type="match status" value="1"/>
</dbReference>
<evidence type="ECO:0000259" key="3">
    <source>
        <dbReference type="SMART" id="SM00385"/>
    </source>
</evidence>
<dbReference type="InterPro" id="IPR006671">
    <property type="entry name" value="Cyclin_N"/>
</dbReference>
<dbReference type="Gene3D" id="1.10.472.10">
    <property type="entry name" value="Cyclin-like"/>
    <property type="match status" value="2"/>
</dbReference>
<dbReference type="InterPro" id="IPR013763">
    <property type="entry name" value="Cyclin-like_dom"/>
</dbReference>
<sequence length="359" mass="39629">MPIMNMNNTNTIDGNGSSSSTGTLLETLAAMRHQEERGYLPIDYLHHQPAQHEHQSPAPISPRGPLDHRLQPLPQPQDPILIDAKCRGKMVEWCYRVVDYCHFSRESVELAIRLLDRFLATPAAHTTQVTTCSRAYQLAVMASLYTAVKIHEPQAMTPELLSSISKGVYEPAEIEEMEMTLLLALRFRVNPPTAHAFCRTSLELLASAAPALVSTTNDTSDDDDDDDLLENVTSVWDTIQALAQVQIEGAVLDYDLSMAKASALAYHALINALDVVDMTGYNVEAITQWLQRALVDIDHHHHGAVPHTLKRILMQQTAAAGWGAPLSRRRRSTSTENNRKVQTTRGGPSSPRSAAVTTV</sequence>
<organism evidence="4">
    <name type="scientific">Entomoneis paludosa</name>
    <dbReference type="NCBI Taxonomy" id="265537"/>
    <lineage>
        <taxon>Eukaryota</taxon>
        <taxon>Sar</taxon>
        <taxon>Stramenopiles</taxon>
        <taxon>Ochrophyta</taxon>
        <taxon>Bacillariophyta</taxon>
        <taxon>Bacillariophyceae</taxon>
        <taxon>Bacillariophycidae</taxon>
        <taxon>Entomoneidaceae</taxon>
        <taxon>Entomoneis</taxon>
    </lineage>
</organism>
<gene>
    <name evidence="4" type="ORF">APAL1065_LOCUS17853</name>
</gene>
<feature type="domain" description="Cyclin-like" evidence="3">
    <location>
        <begin position="92"/>
        <end position="183"/>
    </location>
</feature>
<dbReference type="Pfam" id="PF00134">
    <property type="entry name" value="Cyclin_N"/>
    <property type="match status" value="1"/>
</dbReference>
<evidence type="ECO:0000313" key="4">
    <source>
        <dbReference type="EMBL" id="CAD9977730.1"/>
    </source>
</evidence>
<comment type="similarity">
    <text evidence="1">Belongs to the cyclin family.</text>
</comment>
<evidence type="ECO:0000256" key="2">
    <source>
        <dbReference type="SAM" id="MobiDB-lite"/>
    </source>
</evidence>
<feature type="region of interest" description="Disordered" evidence="2">
    <location>
        <begin position="321"/>
        <end position="359"/>
    </location>
</feature>